<dbReference type="GO" id="GO:0004842">
    <property type="term" value="F:ubiquitin-protein transferase activity"/>
    <property type="evidence" value="ECO:0000318"/>
    <property type="project" value="GO_Central"/>
</dbReference>
<keyword evidence="6" id="KW-0833">Ubl conjugation pathway</keyword>
<evidence type="ECO:0000313" key="12">
    <source>
        <dbReference type="EMBL" id="EFA09444.1"/>
    </source>
</evidence>
<proteinExistence type="predicted"/>
<keyword evidence="7" id="KW-0862">Zinc</keyword>
<keyword evidence="2" id="KW-0808">Transferase</keyword>
<dbReference type="STRING" id="7070.D6X2I2"/>
<dbReference type="eggNOG" id="KOG1609">
    <property type="taxonomic scope" value="Eukaryota"/>
</dbReference>
<keyword evidence="9 10" id="KW-0472">Membrane</keyword>
<dbReference type="SMART" id="SM00744">
    <property type="entry name" value="RINGv"/>
    <property type="match status" value="1"/>
</dbReference>
<evidence type="ECO:0000256" key="10">
    <source>
        <dbReference type="SAM" id="Phobius"/>
    </source>
</evidence>
<organism evidence="12 13">
    <name type="scientific">Tribolium castaneum</name>
    <name type="common">Red flour beetle</name>
    <dbReference type="NCBI Taxonomy" id="7070"/>
    <lineage>
        <taxon>Eukaryota</taxon>
        <taxon>Metazoa</taxon>
        <taxon>Ecdysozoa</taxon>
        <taxon>Arthropoda</taxon>
        <taxon>Hexapoda</taxon>
        <taxon>Insecta</taxon>
        <taxon>Pterygota</taxon>
        <taxon>Neoptera</taxon>
        <taxon>Endopterygota</taxon>
        <taxon>Coleoptera</taxon>
        <taxon>Polyphaga</taxon>
        <taxon>Cucujiformia</taxon>
        <taxon>Tenebrionidae</taxon>
        <taxon>Tenebrionidae incertae sedis</taxon>
        <taxon>Tribolium</taxon>
    </lineage>
</organism>
<keyword evidence="8 10" id="KW-1133">Transmembrane helix</keyword>
<keyword evidence="3 10" id="KW-0812">Transmembrane</keyword>
<dbReference type="InterPro" id="IPR013083">
    <property type="entry name" value="Znf_RING/FYVE/PHD"/>
</dbReference>
<reference evidence="12 13" key="1">
    <citation type="journal article" date="2008" name="Nature">
        <title>The genome of the model beetle and pest Tribolium castaneum.</title>
        <authorList>
            <consortium name="Tribolium Genome Sequencing Consortium"/>
            <person name="Richards S."/>
            <person name="Gibbs R.A."/>
            <person name="Weinstock G.M."/>
            <person name="Brown S.J."/>
            <person name="Denell R."/>
            <person name="Beeman R.W."/>
            <person name="Gibbs R."/>
            <person name="Beeman R.W."/>
            <person name="Brown S.J."/>
            <person name="Bucher G."/>
            <person name="Friedrich M."/>
            <person name="Grimmelikhuijzen C.J."/>
            <person name="Klingler M."/>
            <person name="Lorenzen M."/>
            <person name="Richards S."/>
            <person name="Roth S."/>
            <person name="Schroder R."/>
            <person name="Tautz D."/>
            <person name="Zdobnov E.M."/>
            <person name="Muzny D."/>
            <person name="Gibbs R.A."/>
            <person name="Weinstock G.M."/>
            <person name="Attaway T."/>
            <person name="Bell S."/>
            <person name="Buhay C.J."/>
            <person name="Chandrabose M.N."/>
            <person name="Chavez D."/>
            <person name="Clerk-Blankenburg K.P."/>
            <person name="Cree A."/>
            <person name="Dao M."/>
            <person name="Davis C."/>
            <person name="Chacko J."/>
            <person name="Dinh H."/>
            <person name="Dugan-Rocha S."/>
            <person name="Fowler G."/>
            <person name="Garner T.T."/>
            <person name="Garnes J."/>
            <person name="Gnirke A."/>
            <person name="Hawes A."/>
            <person name="Hernandez J."/>
            <person name="Hines S."/>
            <person name="Holder M."/>
            <person name="Hume J."/>
            <person name="Jhangiani S.N."/>
            <person name="Joshi V."/>
            <person name="Khan Z.M."/>
            <person name="Jackson L."/>
            <person name="Kovar C."/>
            <person name="Kowis A."/>
            <person name="Lee S."/>
            <person name="Lewis L.R."/>
            <person name="Margolis J."/>
            <person name="Morgan M."/>
            <person name="Nazareth L.V."/>
            <person name="Nguyen N."/>
            <person name="Okwuonu G."/>
            <person name="Parker D."/>
            <person name="Richards S."/>
            <person name="Ruiz S.J."/>
            <person name="Santibanez J."/>
            <person name="Savard J."/>
            <person name="Scherer S.E."/>
            <person name="Schneider B."/>
            <person name="Sodergren E."/>
            <person name="Tautz D."/>
            <person name="Vattahil S."/>
            <person name="Villasana D."/>
            <person name="White C.S."/>
            <person name="Wright R."/>
            <person name="Park Y."/>
            <person name="Beeman R.W."/>
            <person name="Lord J."/>
            <person name="Oppert B."/>
            <person name="Lorenzen M."/>
            <person name="Brown S."/>
            <person name="Wang L."/>
            <person name="Savard J."/>
            <person name="Tautz D."/>
            <person name="Richards S."/>
            <person name="Weinstock G."/>
            <person name="Gibbs R.A."/>
            <person name="Liu Y."/>
            <person name="Worley K."/>
            <person name="Weinstock G."/>
            <person name="Elsik C.G."/>
            <person name="Reese J.T."/>
            <person name="Elhaik E."/>
            <person name="Landan G."/>
            <person name="Graur D."/>
            <person name="Arensburger P."/>
            <person name="Atkinson P."/>
            <person name="Beeman R.W."/>
            <person name="Beidler J."/>
            <person name="Brown S.J."/>
            <person name="Demuth J.P."/>
            <person name="Drury D.W."/>
            <person name="Du Y.Z."/>
            <person name="Fujiwara H."/>
            <person name="Lorenzen M."/>
            <person name="Maselli V."/>
            <person name="Osanai M."/>
            <person name="Park Y."/>
            <person name="Robertson H.M."/>
            <person name="Tu Z."/>
            <person name="Wang J.J."/>
            <person name="Wang S."/>
            <person name="Richards S."/>
            <person name="Song H."/>
            <person name="Zhang L."/>
            <person name="Sodergren E."/>
            <person name="Werner D."/>
            <person name="Stanke M."/>
            <person name="Morgenstern B."/>
            <person name="Solovyev V."/>
            <person name="Kosarev P."/>
            <person name="Brown G."/>
            <person name="Chen H.C."/>
            <person name="Ermolaeva O."/>
            <person name="Hlavina W."/>
            <person name="Kapustin Y."/>
            <person name="Kiryutin B."/>
            <person name="Kitts P."/>
            <person name="Maglott D."/>
            <person name="Pruitt K."/>
            <person name="Sapojnikov V."/>
            <person name="Souvorov A."/>
            <person name="Mackey A.J."/>
            <person name="Waterhouse R.M."/>
            <person name="Wyder S."/>
            <person name="Zdobnov E.M."/>
            <person name="Zdobnov E.M."/>
            <person name="Wyder S."/>
            <person name="Kriventseva E.V."/>
            <person name="Kadowaki T."/>
            <person name="Bork P."/>
            <person name="Aranda M."/>
            <person name="Bao R."/>
            <person name="Beermann A."/>
            <person name="Berns N."/>
            <person name="Bolognesi R."/>
            <person name="Bonneton F."/>
            <person name="Bopp D."/>
            <person name="Brown S.J."/>
            <person name="Bucher G."/>
            <person name="Butts T."/>
            <person name="Chaumot A."/>
            <person name="Denell R.E."/>
            <person name="Ferrier D.E."/>
            <person name="Friedrich M."/>
            <person name="Gordon C.M."/>
            <person name="Jindra M."/>
            <person name="Klingler M."/>
            <person name="Lan Q."/>
            <person name="Lattorff H.M."/>
            <person name="Laudet V."/>
            <person name="von Levetsow C."/>
            <person name="Liu Z."/>
            <person name="Lutz R."/>
            <person name="Lynch J.A."/>
            <person name="da Fonseca R.N."/>
            <person name="Posnien N."/>
            <person name="Reuter R."/>
            <person name="Roth S."/>
            <person name="Savard J."/>
            <person name="Schinko J.B."/>
            <person name="Schmitt C."/>
            <person name="Schoppmeier M."/>
            <person name="Schroder R."/>
            <person name="Shippy T.D."/>
            <person name="Simonnet F."/>
            <person name="Marques-Souza H."/>
            <person name="Tautz D."/>
            <person name="Tomoyasu Y."/>
            <person name="Trauner J."/>
            <person name="Van der Zee M."/>
            <person name="Vervoort M."/>
            <person name="Wittkopp N."/>
            <person name="Wimmer E.A."/>
            <person name="Yang X."/>
            <person name="Jones A.K."/>
            <person name="Sattelle D.B."/>
            <person name="Ebert P.R."/>
            <person name="Nelson D."/>
            <person name="Scott J.G."/>
            <person name="Beeman R.W."/>
            <person name="Muthukrishnan S."/>
            <person name="Kramer K.J."/>
            <person name="Arakane Y."/>
            <person name="Beeman R.W."/>
            <person name="Zhu Q."/>
            <person name="Hogenkamp D."/>
            <person name="Dixit R."/>
            <person name="Oppert B."/>
            <person name="Jiang H."/>
            <person name="Zou Z."/>
            <person name="Marshall J."/>
            <person name="Elpidina E."/>
            <person name="Vinokurov K."/>
            <person name="Oppert C."/>
            <person name="Zou Z."/>
            <person name="Evans J."/>
            <person name="Lu Z."/>
            <person name="Zhao P."/>
            <person name="Sumathipala N."/>
            <person name="Altincicek B."/>
            <person name="Vilcinskas A."/>
            <person name="Williams M."/>
            <person name="Hultmark D."/>
            <person name="Hetru C."/>
            <person name="Jiang H."/>
            <person name="Grimmelikhuijzen C.J."/>
            <person name="Hauser F."/>
            <person name="Cazzamali G."/>
            <person name="Williamson M."/>
            <person name="Park Y."/>
            <person name="Li B."/>
            <person name="Tanaka Y."/>
            <person name="Predel R."/>
            <person name="Neupert S."/>
            <person name="Schachtner J."/>
            <person name="Verleyen P."/>
            <person name="Raible F."/>
            <person name="Bork P."/>
            <person name="Friedrich M."/>
            <person name="Walden K.K."/>
            <person name="Robertson H.M."/>
            <person name="Angeli S."/>
            <person name="Foret S."/>
            <person name="Bucher G."/>
            <person name="Schuetz S."/>
            <person name="Maleszka R."/>
            <person name="Wimmer E.A."/>
            <person name="Beeman R.W."/>
            <person name="Lorenzen M."/>
            <person name="Tomoyasu Y."/>
            <person name="Miller S.C."/>
            <person name="Grossmann D."/>
            <person name="Bucher G."/>
        </authorList>
    </citation>
    <scope>NUCLEOTIDE SEQUENCE [LARGE SCALE GENOMIC DNA]</scope>
    <source>
        <strain evidence="12 13">Georgia GA2</strain>
    </source>
</reference>
<dbReference type="Proteomes" id="UP000007266">
    <property type="component" value="Linkage group 9"/>
</dbReference>
<dbReference type="PANTHER" id="PTHR46065">
    <property type="entry name" value="E3 UBIQUITIN-PROTEIN LIGASE MARCH 2/3 FAMILY MEMBER"/>
    <property type="match status" value="1"/>
</dbReference>
<keyword evidence="5" id="KW-0863">Zinc-finger</keyword>
<evidence type="ECO:0000256" key="2">
    <source>
        <dbReference type="ARBA" id="ARBA00022679"/>
    </source>
</evidence>
<dbReference type="EMBL" id="KQ971372">
    <property type="protein sequence ID" value="EFA09444.1"/>
    <property type="molecule type" value="Genomic_DNA"/>
</dbReference>
<gene>
    <name evidence="12" type="primary">GLEAN_10659</name>
    <name evidence="12" type="ORF">TcasGA2_TC010659</name>
</gene>
<keyword evidence="13" id="KW-1185">Reference proteome</keyword>
<evidence type="ECO:0000256" key="9">
    <source>
        <dbReference type="ARBA" id="ARBA00023136"/>
    </source>
</evidence>
<evidence type="ECO:0000256" key="7">
    <source>
        <dbReference type="ARBA" id="ARBA00022833"/>
    </source>
</evidence>
<dbReference type="GO" id="GO:0008270">
    <property type="term" value="F:zinc ion binding"/>
    <property type="evidence" value="ECO:0007669"/>
    <property type="project" value="UniProtKB-KW"/>
</dbReference>
<reference evidence="12 13" key="2">
    <citation type="journal article" date="2010" name="Nucleic Acids Res.">
        <title>BeetleBase in 2010: revisions to provide comprehensive genomic information for Tribolium castaneum.</title>
        <authorList>
            <person name="Kim H.S."/>
            <person name="Murphy T."/>
            <person name="Xia J."/>
            <person name="Caragea D."/>
            <person name="Park Y."/>
            <person name="Beeman R.W."/>
            <person name="Lorenzen M.D."/>
            <person name="Butcher S."/>
            <person name="Manak J.R."/>
            <person name="Brown S.J."/>
        </authorList>
    </citation>
    <scope>GENOME REANNOTATION</scope>
    <source>
        <strain evidence="12 13">Georgia GA2</strain>
    </source>
</reference>
<protein>
    <submittedName>
        <fullName evidence="12">E3 ubiquitin-protein ligase MARCH3-like Protein</fullName>
    </submittedName>
</protein>
<sequence length="245" mass="27729">MITESTSLASDNDSVASQRSLRMRGLPDIFAPTNAVTRPLLAKKGPNCDEMCIHIDGKDYICRICHGGYSSGDLLTPCKCKGSIALAHLNCLEIWLNESNRNECELCQYHFRIVREPKYGVLRSIFVFLRHPGDHFRELIVDVFTLAVYTPSTVTSTYMLMLLCESMAKASPKFRKTILSHVMAFISIFGIAAINFTYTSWLVLTIEKYVDYWRDWYKHNCSLRVILSANKLNANPALLNNTATS</sequence>
<feature type="domain" description="RING-CH-type" evidence="11">
    <location>
        <begin position="54"/>
        <end position="114"/>
    </location>
</feature>
<dbReference type="Gene3D" id="3.30.40.10">
    <property type="entry name" value="Zinc/RING finger domain, C3HC4 (zinc finger)"/>
    <property type="match status" value="1"/>
</dbReference>
<evidence type="ECO:0000256" key="4">
    <source>
        <dbReference type="ARBA" id="ARBA00022723"/>
    </source>
</evidence>
<evidence type="ECO:0000256" key="6">
    <source>
        <dbReference type="ARBA" id="ARBA00022786"/>
    </source>
</evidence>
<dbReference type="HOGENOM" id="CLU_1134817_0_0_1"/>
<dbReference type="OrthoDB" id="273089at2759"/>
<keyword evidence="4" id="KW-0479">Metal-binding</keyword>
<dbReference type="GO" id="GO:0016020">
    <property type="term" value="C:membrane"/>
    <property type="evidence" value="ECO:0007669"/>
    <property type="project" value="UniProtKB-SubCell"/>
</dbReference>
<evidence type="ECO:0000256" key="3">
    <source>
        <dbReference type="ARBA" id="ARBA00022692"/>
    </source>
</evidence>
<dbReference type="SUPFAM" id="SSF57850">
    <property type="entry name" value="RING/U-box"/>
    <property type="match status" value="1"/>
</dbReference>
<feature type="transmembrane region" description="Helical" evidence="10">
    <location>
        <begin position="182"/>
        <end position="204"/>
    </location>
</feature>
<dbReference type="PROSITE" id="PS51292">
    <property type="entry name" value="ZF_RING_CH"/>
    <property type="match status" value="1"/>
</dbReference>
<dbReference type="InParanoid" id="D6X2I2"/>
<evidence type="ECO:0000256" key="1">
    <source>
        <dbReference type="ARBA" id="ARBA00004141"/>
    </source>
</evidence>
<feature type="transmembrane region" description="Helical" evidence="10">
    <location>
        <begin position="139"/>
        <end position="162"/>
    </location>
</feature>
<comment type="subcellular location">
    <subcellularLocation>
        <location evidence="1">Membrane</location>
        <topology evidence="1">Multi-pass membrane protein</topology>
    </subcellularLocation>
</comment>
<dbReference type="Pfam" id="PF12906">
    <property type="entry name" value="RINGv"/>
    <property type="match status" value="1"/>
</dbReference>
<evidence type="ECO:0000259" key="11">
    <source>
        <dbReference type="PROSITE" id="PS51292"/>
    </source>
</evidence>
<dbReference type="PhylomeDB" id="D6X2I2"/>
<dbReference type="AlphaFoldDB" id="D6X2I2"/>
<dbReference type="KEGG" id="tca:103314783"/>
<accession>D6X2I2</accession>
<dbReference type="GO" id="GO:0016567">
    <property type="term" value="P:protein ubiquitination"/>
    <property type="evidence" value="ECO:0000318"/>
    <property type="project" value="GO_Central"/>
</dbReference>
<dbReference type="OMA" id="TTENCIA"/>
<dbReference type="PANTHER" id="PTHR46065:SF3">
    <property type="entry name" value="FI20425P1"/>
    <property type="match status" value="1"/>
</dbReference>
<dbReference type="InterPro" id="IPR011016">
    <property type="entry name" value="Znf_RING-CH"/>
</dbReference>
<evidence type="ECO:0000313" key="13">
    <source>
        <dbReference type="Proteomes" id="UP000007266"/>
    </source>
</evidence>
<name>D6X2I2_TRICA</name>
<evidence type="ECO:0000256" key="5">
    <source>
        <dbReference type="ARBA" id="ARBA00022771"/>
    </source>
</evidence>
<evidence type="ECO:0000256" key="8">
    <source>
        <dbReference type="ARBA" id="ARBA00022989"/>
    </source>
</evidence>